<dbReference type="PROSITE" id="PS51384">
    <property type="entry name" value="FAD_FR"/>
    <property type="match status" value="1"/>
</dbReference>
<dbReference type="Gene3D" id="2.40.30.10">
    <property type="entry name" value="Translation factors"/>
    <property type="match status" value="1"/>
</dbReference>
<dbReference type="InterPro" id="IPR007037">
    <property type="entry name" value="SIP_rossman_dom"/>
</dbReference>
<dbReference type="PANTHER" id="PTHR30157:SF0">
    <property type="entry name" value="NADPH-DEPENDENT FERRIC-CHELATE REDUCTASE"/>
    <property type="match status" value="1"/>
</dbReference>
<evidence type="ECO:0000313" key="4">
    <source>
        <dbReference type="Proteomes" id="UP001265550"/>
    </source>
</evidence>
<gene>
    <name evidence="3" type="ORF">J2X09_003467</name>
</gene>
<name>A0ABU1VEE6_9BURK</name>
<evidence type="ECO:0000313" key="3">
    <source>
        <dbReference type="EMBL" id="MDR7095715.1"/>
    </source>
</evidence>
<dbReference type="Pfam" id="PF08021">
    <property type="entry name" value="FAD_binding_9"/>
    <property type="match status" value="1"/>
</dbReference>
<reference evidence="3 4" key="1">
    <citation type="submission" date="2023-07" db="EMBL/GenBank/DDBJ databases">
        <title>Sorghum-associated microbial communities from plants grown in Nebraska, USA.</title>
        <authorList>
            <person name="Schachtman D."/>
        </authorList>
    </citation>
    <scope>NUCLEOTIDE SEQUENCE [LARGE SCALE GENOMIC DNA]</scope>
    <source>
        <strain evidence="3 4">BE240</strain>
    </source>
</reference>
<dbReference type="InterPro" id="IPR017927">
    <property type="entry name" value="FAD-bd_FR_type"/>
</dbReference>
<feature type="domain" description="FAD-binding FR-type" evidence="2">
    <location>
        <begin position="18"/>
        <end position="142"/>
    </location>
</feature>
<protein>
    <submittedName>
        <fullName evidence="3">NADPH-dependent ferric siderophore reductase</fullName>
    </submittedName>
</protein>
<dbReference type="InterPro" id="IPR017938">
    <property type="entry name" value="Riboflavin_synthase-like_b-brl"/>
</dbReference>
<sequence length="269" mass="28977">MNTSTNSSLAVARVRHEIKVRRLRVQRIERVSPHFLRVRFSSDALHDFVSASFDDHAKLMLPAQAGAPLVLPQPGPDGLALPPGAEKPAMRDYTPRQFDRAAGTLDIEFMLHGEGIASSWAESAKPGDEVGLGGPRGSFVVPTGFDWHLLVGDESALPAIARRLEELPETAQAIAVIETADARDRRELTSRAKLQTHWVQSGSPDALAQVVRGLVLPAGEGFAWAGGEAVSIAAVRKALIDGHGLDKSRVRASAYWKRGSVGHHETLGD</sequence>
<accession>A0ABU1VEE6</accession>
<keyword evidence="4" id="KW-1185">Reference proteome</keyword>
<dbReference type="RefSeq" id="WP_204732108.1">
    <property type="nucleotide sequence ID" value="NZ_JAVDWE010000010.1"/>
</dbReference>
<dbReference type="CDD" id="cd06193">
    <property type="entry name" value="siderophore_interacting"/>
    <property type="match status" value="1"/>
</dbReference>
<dbReference type="SUPFAM" id="SSF63380">
    <property type="entry name" value="Riboflavin synthase domain-like"/>
    <property type="match status" value="1"/>
</dbReference>
<proteinExistence type="inferred from homology"/>
<dbReference type="InterPro" id="IPR039374">
    <property type="entry name" value="SIP_fam"/>
</dbReference>
<evidence type="ECO:0000256" key="1">
    <source>
        <dbReference type="ARBA" id="ARBA00035644"/>
    </source>
</evidence>
<dbReference type="EMBL" id="JAVDWE010000010">
    <property type="protein sequence ID" value="MDR7095715.1"/>
    <property type="molecule type" value="Genomic_DNA"/>
</dbReference>
<comment type="caution">
    <text evidence="3">The sequence shown here is derived from an EMBL/GenBank/DDBJ whole genome shotgun (WGS) entry which is preliminary data.</text>
</comment>
<dbReference type="InterPro" id="IPR013113">
    <property type="entry name" value="SIP_FAD-bd"/>
</dbReference>
<comment type="similarity">
    <text evidence="1">Belongs to the SIP oxidoreductase family.</text>
</comment>
<dbReference type="Gene3D" id="3.40.50.80">
    <property type="entry name" value="Nucleotide-binding domain of ferredoxin-NADP reductase (FNR) module"/>
    <property type="match status" value="1"/>
</dbReference>
<organism evidence="3 4">
    <name type="scientific">Hydrogenophaga laconesensis</name>
    <dbReference type="NCBI Taxonomy" id="1805971"/>
    <lineage>
        <taxon>Bacteria</taxon>
        <taxon>Pseudomonadati</taxon>
        <taxon>Pseudomonadota</taxon>
        <taxon>Betaproteobacteria</taxon>
        <taxon>Burkholderiales</taxon>
        <taxon>Comamonadaceae</taxon>
        <taxon>Hydrogenophaga</taxon>
    </lineage>
</organism>
<evidence type="ECO:0000259" key="2">
    <source>
        <dbReference type="PROSITE" id="PS51384"/>
    </source>
</evidence>
<dbReference type="PANTHER" id="PTHR30157">
    <property type="entry name" value="FERRIC REDUCTASE, NADPH-DEPENDENT"/>
    <property type="match status" value="1"/>
</dbReference>
<dbReference type="InterPro" id="IPR039261">
    <property type="entry name" value="FNR_nucleotide-bd"/>
</dbReference>
<dbReference type="Pfam" id="PF04954">
    <property type="entry name" value="SIP"/>
    <property type="match status" value="1"/>
</dbReference>
<dbReference type="Proteomes" id="UP001265550">
    <property type="component" value="Unassembled WGS sequence"/>
</dbReference>